<dbReference type="Pfam" id="PF13472">
    <property type="entry name" value="Lipase_GDSL_2"/>
    <property type="match status" value="1"/>
</dbReference>
<reference evidence="4" key="1">
    <citation type="journal article" date="2018" name="Genome Biol.">
        <title>SKESA: strategic k-mer extension for scrupulous assemblies.</title>
        <authorList>
            <person name="Souvorov A."/>
            <person name="Agarwala R."/>
            <person name="Lipman D.J."/>
        </authorList>
    </citation>
    <scope>NUCLEOTIDE SEQUENCE</scope>
    <source>
        <strain evidence="3">MA.CK_00/00000531</strain>
        <strain evidence="4">MA.CK_98/00004117</strain>
    </source>
</reference>
<dbReference type="InterPro" id="IPR013830">
    <property type="entry name" value="SGNH_hydro"/>
</dbReference>
<dbReference type="SUPFAM" id="SSF52266">
    <property type="entry name" value="SGNH hydrolase"/>
    <property type="match status" value="1"/>
</dbReference>
<accession>A0A765CBN7</accession>
<sequence length="393" mass="42943">MERRYLLKAIVATSVISCLPAMSHAANKITKKTSVPESFGLERLKSTHIKAMGLLSGDKSTLNVVFIGDSWTHAPDRYSGVLAEYLIAKYGDAGSGWIGLGSLNKPGYFTINGCARSKKYLVKYDSPDNWKLGGYANRNTPDISAAGSDKPGAKITVYGSGKVSKYKICYLKSSGYFKYKISGKDWITVNADSNDSEVCFIEMNEKLDGAWNIEFVILSGVCYLSGIMTYADQSGVIVNKLAATGSSSNDWASKDSKSWISGIKSMAPDLVTILFGTNDQSIPLSVSKYSANIIKMINRVREANDKCDILLIAPCENARPDNQIRMSKYAAALYEIAKLKKLSFLNLQPVFGENPKHYDMESKLPLIGPDKIHPIESTGGRLIAYSIKEALGV</sequence>
<feature type="chain" id="PRO_5033904362" evidence="1">
    <location>
        <begin position="26"/>
        <end position="393"/>
    </location>
</feature>
<dbReference type="RefSeq" id="WP_076932761.1">
    <property type="nucleotide sequence ID" value="NZ_MYEC01000018.1"/>
</dbReference>
<evidence type="ECO:0000313" key="3">
    <source>
        <dbReference type="EMBL" id="HAG1978304.1"/>
    </source>
</evidence>
<dbReference type="InterPro" id="IPR051532">
    <property type="entry name" value="Ester_Hydrolysis_Enzymes"/>
</dbReference>
<evidence type="ECO:0000259" key="2">
    <source>
        <dbReference type="Pfam" id="PF13472"/>
    </source>
</evidence>
<name>A0A765CBN7_SALER</name>
<reference evidence="4" key="2">
    <citation type="submission" date="2020-02" db="EMBL/GenBank/DDBJ databases">
        <authorList>
            <consortium name="NCBI Pathogen Detection Project"/>
        </authorList>
    </citation>
    <scope>NUCLEOTIDE SEQUENCE</scope>
    <source>
        <strain evidence="3">MA.CK_00/00000531</strain>
        <strain evidence="4">MA.CK_98/00004117</strain>
    </source>
</reference>
<organism evidence="4">
    <name type="scientific">Salmonella enterica</name>
    <name type="common">Salmonella choleraesuis</name>
    <dbReference type="NCBI Taxonomy" id="28901"/>
    <lineage>
        <taxon>Bacteria</taxon>
        <taxon>Pseudomonadati</taxon>
        <taxon>Pseudomonadota</taxon>
        <taxon>Gammaproteobacteria</taxon>
        <taxon>Enterobacterales</taxon>
        <taxon>Enterobacteriaceae</taxon>
        <taxon>Salmonella</taxon>
    </lineage>
</organism>
<dbReference type="Gene3D" id="2.60.120.1360">
    <property type="match status" value="1"/>
</dbReference>
<gene>
    <name evidence="4" type="ORF">G8O51_002028</name>
    <name evidence="3" type="ORF">G8V34_002355</name>
</gene>
<evidence type="ECO:0000313" key="4">
    <source>
        <dbReference type="EMBL" id="HAG5390742.1"/>
    </source>
</evidence>
<dbReference type="EMBL" id="DAAYQZ010000004">
    <property type="protein sequence ID" value="HAG5390742.1"/>
    <property type="molecule type" value="Genomic_DNA"/>
</dbReference>
<dbReference type="InterPro" id="IPR036514">
    <property type="entry name" value="SGNH_hydro_sf"/>
</dbReference>
<proteinExistence type="predicted"/>
<dbReference type="GO" id="GO:0004622">
    <property type="term" value="F:phosphatidylcholine lysophospholipase activity"/>
    <property type="evidence" value="ECO:0007669"/>
    <property type="project" value="TreeGrafter"/>
</dbReference>
<evidence type="ECO:0000256" key="1">
    <source>
        <dbReference type="SAM" id="SignalP"/>
    </source>
</evidence>
<feature type="signal peptide" evidence="1">
    <location>
        <begin position="1"/>
        <end position="25"/>
    </location>
</feature>
<keyword evidence="1" id="KW-0732">Signal</keyword>
<protein>
    <submittedName>
        <fullName evidence="4">SGNH/GDSL hydrolase family protein</fullName>
    </submittedName>
</protein>
<dbReference type="PANTHER" id="PTHR30383">
    <property type="entry name" value="THIOESTERASE 1/PROTEASE 1/LYSOPHOSPHOLIPASE L1"/>
    <property type="match status" value="1"/>
</dbReference>
<comment type="caution">
    <text evidence="4">The sequence shown here is derived from an EMBL/GenBank/DDBJ whole genome shotgun (WGS) entry which is preliminary data.</text>
</comment>
<dbReference type="PANTHER" id="PTHR30383:SF5">
    <property type="entry name" value="SGNH HYDROLASE-TYPE ESTERASE DOMAIN-CONTAINING PROTEIN"/>
    <property type="match status" value="1"/>
</dbReference>
<feature type="domain" description="SGNH hydrolase-type esterase" evidence="2">
    <location>
        <begin position="236"/>
        <end position="359"/>
    </location>
</feature>
<dbReference type="EMBL" id="DAAXPB010000004">
    <property type="protein sequence ID" value="HAG1978304.1"/>
    <property type="molecule type" value="Genomic_DNA"/>
</dbReference>
<dbReference type="AlphaFoldDB" id="A0A765CBN7"/>
<dbReference type="Gene3D" id="3.40.50.1110">
    <property type="entry name" value="SGNH hydrolase"/>
    <property type="match status" value="1"/>
</dbReference>
<keyword evidence="4" id="KW-0378">Hydrolase</keyword>